<name>W7YGD0_9BACL</name>
<dbReference type="AlphaFoldDB" id="W7YGD0"/>
<evidence type="ECO:0000256" key="2">
    <source>
        <dbReference type="SAM" id="MobiDB-lite"/>
    </source>
</evidence>
<keyword evidence="5" id="KW-1185">Reference proteome</keyword>
<proteinExistence type="predicted"/>
<dbReference type="CDD" id="cd11614">
    <property type="entry name" value="SAF_CpaB_FlgA_like"/>
    <property type="match status" value="1"/>
</dbReference>
<evidence type="ECO:0008006" key="6">
    <source>
        <dbReference type="Google" id="ProtNLM"/>
    </source>
</evidence>
<sequence length="348" mass="38637">MSKLRQRTRQLIYSGLAGAAVMGIVFASYAVLTTIKHHNQEKSLKAEYQQQLMKMEQSMVKQQQEMTEGWALVRDIGPGQAIRTQDLIQVKLPTNVAPKNLVLDGSQKGMAGKTTKIELRKGTTLTESMLYLAEPTSSDLRNRELKAIALPSNLKQGDVVDVRVQFPTGQDYIILSKKKIDKLLNPVMWITLTEQEILSLSSALVDAYLHDASLYALTYVEPELQDKALPTYPVNKEVLHLIASDPNIVKKAENKLSASIRFSLENDLARVSPSQSASNRSFSTSSYGASTVQRSEKTEPQSTTSSKSMNEISDPDSFNFSDDQESGVTLNQNNALAEQAIEDEEHQK</sequence>
<keyword evidence="3" id="KW-0812">Transmembrane</keyword>
<comment type="caution">
    <text evidence="4">The sequence shown here is derived from an EMBL/GenBank/DDBJ whole genome shotgun (WGS) entry which is preliminary data.</text>
</comment>
<feature type="compositionally biased region" description="Polar residues" evidence="2">
    <location>
        <begin position="273"/>
        <end position="293"/>
    </location>
</feature>
<dbReference type="eggNOG" id="COG3745">
    <property type="taxonomic scope" value="Bacteria"/>
</dbReference>
<dbReference type="OrthoDB" id="2840666at2"/>
<evidence type="ECO:0000256" key="3">
    <source>
        <dbReference type="SAM" id="Phobius"/>
    </source>
</evidence>
<reference evidence="4 5" key="1">
    <citation type="journal article" date="2014" name="Genome Announc.">
        <title>Draft Genome Sequence of Paenibacillus pini JCM 16418T, Isolated from the Rhizosphere of Pine Tree.</title>
        <authorList>
            <person name="Yuki M."/>
            <person name="Oshima K."/>
            <person name="Suda W."/>
            <person name="Oshida Y."/>
            <person name="Kitamura K."/>
            <person name="Iida Y."/>
            <person name="Hattori M."/>
            <person name="Ohkuma M."/>
        </authorList>
    </citation>
    <scope>NUCLEOTIDE SEQUENCE [LARGE SCALE GENOMIC DNA]</scope>
    <source>
        <strain evidence="4 5">JCM 16418</strain>
    </source>
</reference>
<organism evidence="4 5">
    <name type="scientific">Paenibacillus pini JCM 16418</name>
    <dbReference type="NCBI Taxonomy" id="1236976"/>
    <lineage>
        <taxon>Bacteria</taxon>
        <taxon>Bacillati</taxon>
        <taxon>Bacillota</taxon>
        <taxon>Bacilli</taxon>
        <taxon>Bacillales</taxon>
        <taxon>Paenibacillaceae</taxon>
        <taxon>Paenibacillus</taxon>
    </lineage>
</organism>
<dbReference type="RefSeq" id="WP_052020100.1">
    <property type="nucleotide sequence ID" value="NZ_BAVZ01000003.1"/>
</dbReference>
<gene>
    <name evidence="4" type="ORF">JCM16418_1555</name>
</gene>
<evidence type="ECO:0000313" key="4">
    <source>
        <dbReference type="EMBL" id="GAF07537.1"/>
    </source>
</evidence>
<accession>W7YGD0</accession>
<keyword evidence="3" id="KW-0472">Membrane</keyword>
<dbReference type="Proteomes" id="UP000019364">
    <property type="component" value="Unassembled WGS sequence"/>
</dbReference>
<keyword evidence="1" id="KW-0175">Coiled coil</keyword>
<dbReference type="EMBL" id="BAVZ01000003">
    <property type="protein sequence ID" value="GAF07537.1"/>
    <property type="molecule type" value="Genomic_DNA"/>
</dbReference>
<dbReference type="STRING" id="1236976.JCM16418_1555"/>
<evidence type="ECO:0000256" key="1">
    <source>
        <dbReference type="SAM" id="Coils"/>
    </source>
</evidence>
<feature type="region of interest" description="Disordered" evidence="2">
    <location>
        <begin position="273"/>
        <end position="348"/>
    </location>
</feature>
<protein>
    <recommendedName>
        <fullName evidence="6">SAF domain-containing protein</fullName>
    </recommendedName>
</protein>
<feature type="transmembrane region" description="Helical" evidence="3">
    <location>
        <begin position="12"/>
        <end position="32"/>
    </location>
</feature>
<feature type="compositionally biased region" description="Polar residues" evidence="2">
    <location>
        <begin position="300"/>
        <end position="336"/>
    </location>
</feature>
<feature type="coiled-coil region" evidence="1">
    <location>
        <begin position="38"/>
        <end position="65"/>
    </location>
</feature>
<keyword evidence="3" id="KW-1133">Transmembrane helix</keyword>
<evidence type="ECO:0000313" key="5">
    <source>
        <dbReference type="Proteomes" id="UP000019364"/>
    </source>
</evidence>